<sequence>AGLLAARAAAASLPSPALAFRTLDPHGAFLSVPLGEKAAEKKKPPVPKIVITGPSEDSASLTSLKDLPEPRAIRDVANRGPYRAHRQPSTVEAYRSPPRPAAPAASETGN</sequence>
<feature type="compositionally biased region" description="Basic and acidic residues" evidence="1">
    <location>
        <begin position="66"/>
        <end position="77"/>
    </location>
</feature>
<dbReference type="GO" id="GO:0005634">
    <property type="term" value="C:nucleus"/>
    <property type="evidence" value="ECO:0007669"/>
    <property type="project" value="TreeGrafter"/>
</dbReference>
<dbReference type="Ensembl" id="ENSDNVT00000020191.1">
    <property type="protein sequence ID" value="ENSDNVP00000016804.1"/>
    <property type="gene ID" value="ENSDNVG00000011756.1"/>
</dbReference>
<feature type="region of interest" description="Disordered" evidence="1">
    <location>
        <begin position="38"/>
        <end position="110"/>
    </location>
</feature>
<dbReference type="PANTHER" id="PTHR38649">
    <property type="entry name" value="SPERMATOGENESIS-ASSOCIATED PROTEIN 33"/>
    <property type="match status" value="1"/>
</dbReference>
<dbReference type="AlphaFoldDB" id="A0A8C4P9K3"/>
<evidence type="ECO:0000313" key="3">
    <source>
        <dbReference type="Proteomes" id="UP000694423"/>
    </source>
</evidence>
<evidence type="ECO:0000256" key="1">
    <source>
        <dbReference type="SAM" id="MobiDB-lite"/>
    </source>
</evidence>
<proteinExistence type="predicted"/>
<protein>
    <submittedName>
        <fullName evidence="2">Uncharacterized protein</fullName>
    </submittedName>
</protein>
<keyword evidence="3" id="KW-1185">Reference proteome</keyword>
<reference evidence="2" key="1">
    <citation type="submission" date="2025-08" db="UniProtKB">
        <authorList>
            <consortium name="Ensembl"/>
        </authorList>
    </citation>
    <scope>IDENTIFICATION</scope>
</reference>
<dbReference type="GO" id="GO:0005737">
    <property type="term" value="C:cytoplasm"/>
    <property type="evidence" value="ECO:0007669"/>
    <property type="project" value="TreeGrafter"/>
</dbReference>
<dbReference type="InterPro" id="IPR027930">
    <property type="entry name" value="DUF4609"/>
</dbReference>
<dbReference type="PANTHER" id="PTHR38649:SF1">
    <property type="entry name" value="SPERMATOGENESIS-ASSOCIATED PROTEIN 33"/>
    <property type="match status" value="1"/>
</dbReference>
<dbReference type="Proteomes" id="UP000694423">
    <property type="component" value="Unplaced"/>
</dbReference>
<reference evidence="2" key="2">
    <citation type="submission" date="2025-09" db="UniProtKB">
        <authorList>
            <consortium name="Ensembl"/>
        </authorList>
    </citation>
    <scope>IDENTIFICATION</scope>
</reference>
<evidence type="ECO:0000313" key="2">
    <source>
        <dbReference type="Ensembl" id="ENSDNVP00000016804.1"/>
    </source>
</evidence>
<dbReference type="Pfam" id="PF15382">
    <property type="entry name" value="DUF4609"/>
    <property type="match status" value="1"/>
</dbReference>
<organism evidence="2 3">
    <name type="scientific">Dromaius novaehollandiae</name>
    <name type="common">Emu</name>
    <dbReference type="NCBI Taxonomy" id="8790"/>
    <lineage>
        <taxon>Eukaryota</taxon>
        <taxon>Metazoa</taxon>
        <taxon>Chordata</taxon>
        <taxon>Craniata</taxon>
        <taxon>Vertebrata</taxon>
        <taxon>Euteleostomi</taxon>
        <taxon>Archelosauria</taxon>
        <taxon>Archosauria</taxon>
        <taxon>Dinosauria</taxon>
        <taxon>Saurischia</taxon>
        <taxon>Theropoda</taxon>
        <taxon>Coelurosauria</taxon>
        <taxon>Aves</taxon>
        <taxon>Palaeognathae</taxon>
        <taxon>Casuariiformes</taxon>
        <taxon>Dromaiidae</taxon>
        <taxon>Dromaius</taxon>
    </lineage>
</organism>
<name>A0A8C4P9K3_DRONO</name>
<accession>A0A8C4P9K3</accession>